<dbReference type="PANTHER" id="PTHR23419">
    <property type="entry name" value="DIVALENT CATION TOLERANCE CUTA-RELATED"/>
    <property type="match status" value="1"/>
</dbReference>
<proteinExistence type="inferred from homology"/>
<dbReference type="EMBL" id="JBHSZI010000001">
    <property type="protein sequence ID" value="MFC7058318.1"/>
    <property type="molecule type" value="Genomic_DNA"/>
</dbReference>
<dbReference type="SUPFAM" id="SSF54913">
    <property type="entry name" value="GlnB-like"/>
    <property type="match status" value="1"/>
</dbReference>
<reference evidence="3 4" key="1">
    <citation type="journal article" date="2019" name="Int. J. Syst. Evol. Microbiol.">
        <title>The Global Catalogue of Microorganisms (GCM) 10K type strain sequencing project: providing services to taxonomists for standard genome sequencing and annotation.</title>
        <authorList>
            <consortium name="The Broad Institute Genomics Platform"/>
            <consortium name="The Broad Institute Genome Sequencing Center for Infectious Disease"/>
            <person name="Wu L."/>
            <person name="Ma J."/>
        </authorList>
    </citation>
    <scope>NUCLEOTIDE SEQUENCE [LARGE SCALE GENOMIC DNA]</scope>
    <source>
        <strain evidence="3 4">JCM 30072</strain>
    </source>
</reference>
<dbReference type="InterPro" id="IPR015867">
    <property type="entry name" value="N-reg_PII/ATP_PRibTrfase_C"/>
</dbReference>
<name>A0ABD5VYH8_9EURY</name>
<dbReference type="InterPro" id="IPR011322">
    <property type="entry name" value="N-reg_PII-like_a/b"/>
</dbReference>
<evidence type="ECO:0000313" key="4">
    <source>
        <dbReference type="Proteomes" id="UP001596445"/>
    </source>
</evidence>
<comment type="caution">
    <text evidence="3">The sequence shown here is derived from an EMBL/GenBank/DDBJ whole genome shotgun (WGS) entry which is preliminary data.</text>
</comment>
<dbReference type="PANTHER" id="PTHR23419:SF8">
    <property type="entry name" value="FI09726P"/>
    <property type="match status" value="1"/>
</dbReference>
<sequence length="117" mass="12941">MSYLAVSVGLPTEAAAAELSRTLVEERLAAGTRIVSGTSHYRWEGTVHERRYWTVLAFTTDAHVDAICDLVHALSEDDLPGVTYSEIDAPEEYLAWIDAQTSGDRQRRTRCCSPAGR</sequence>
<evidence type="ECO:0000313" key="3">
    <source>
        <dbReference type="EMBL" id="MFC7058318.1"/>
    </source>
</evidence>
<gene>
    <name evidence="3" type="primary">cutA</name>
    <name evidence="3" type="ORF">ACFQQG_09180</name>
</gene>
<dbReference type="Gene3D" id="3.30.70.120">
    <property type="match status" value="1"/>
</dbReference>
<keyword evidence="2" id="KW-0963">Cytoplasm</keyword>
<dbReference type="Pfam" id="PF03091">
    <property type="entry name" value="CutA1"/>
    <property type="match status" value="1"/>
</dbReference>
<dbReference type="AlphaFoldDB" id="A0ABD5VYH8"/>
<evidence type="ECO:0000256" key="1">
    <source>
        <dbReference type="ARBA" id="ARBA00010169"/>
    </source>
</evidence>
<dbReference type="RefSeq" id="WP_382185191.1">
    <property type="nucleotide sequence ID" value="NZ_JBHSZI010000001.1"/>
</dbReference>
<protein>
    <submittedName>
        <fullName evidence="3">Divalent-cation tolerance protein CutA</fullName>
    </submittedName>
</protein>
<keyword evidence="4" id="KW-1185">Reference proteome</keyword>
<dbReference type="InterPro" id="IPR004323">
    <property type="entry name" value="Ion_tolerance_CutA"/>
</dbReference>
<organism evidence="3 4">
    <name type="scientific">Halovenus salina</name>
    <dbReference type="NCBI Taxonomy" id="1510225"/>
    <lineage>
        <taxon>Archaea</taxon>
        <taxon>Methanobacteriati</taxon>
        <taxon>Methanobacteriota</taxon>
        <taxon>Stenosarchaea group</taxon>
        <taxon>Halobacteria</taxon>
        <taxon>Halobacteriales</taxon>
        <taxon>Haloarculaceae</taxon>
        <taxon>Halovenus</taxon>
    </lineage>
</organism>
<evidence type="ECO:0000256" key="2">
    <source>
        <dbReference type="ARBA" id="ARBA00022490"/>
    </source>
</evidence>
<accession>A0ABD5VYH8</accession>
<comment type="similarity">
    <text evidence="1">Belongs to the CutA family.</text>
</comment>
<dbReference type="Proteomes" id="UP001596445">
    <property type="component" value="Unassembled WGS sequence"/>
</dbReference>